<dbReference type="PANTHER" id="PTHR46430:SF1">
    <property type="entry name" value="CHITIN SYNTHASE REGULATOR SKT5-RELATED"/>
    <property type="match status" value="1"/>
</dbReference>
<evidence type="ECO:0000256" key="1">
    <source>
        <dbReference type="ARBA" id="ARBA00022737"/>
    </source>
</evidence>
<evidence type="ECO:0000313" key="3">
    <source>
        <dbReference type="EMBL" id="KMU86700.1"/>
    </source>
</evidence>
<proteinExistence type="predicted"/>
<dbReference type="InterPro" id="IPR011990">
    <property type="entry name" value="TPR-like_helical_dom_sf"/>
</dbReference>
<dbReference type="VEuPathDB" id="FungiDB:CIHG_04489"/>
<protein>
    <submittedName>
        <fullName evidence="3">Protoplast regeneration and killer toxin resistance protein</fullName>
    </submittedName>
</protein>
<dbReference type="Gene3D" id="1.25.40.10">
    <property type="entry name" value="Tetratricopeptide repeat domain"/>
    <property type="match status" value="1"/>
</dbReference>
<dbReference type="EMBL" id="DS016994">
    <property type="protein sequence ID" value="KMU86700.1"/>
    <property type="molecule type" value="Genomic_DNA"/>
</dbReference>
<dbReference type="OrthoDB" id="272077at2759"/>
<evidence type="ECO:0000256" key="2">
    <source>
        <dbReference type="SAM" id="MobiDB-lite"/>
    </source>
</evidence>
<keyword evidence="1" id="KW-0677">Repeat</keyword>
<dbReference type="Pfam" id="PF08238">
    <property type="entry name" value="Sel1"/>
    <property type="match status" value="4"/>
</dbReference>
<dbReference type="SUPFAM" id="SSF81901">
    <property type="entry name" value="HCP-like"/>
    <property type="match status" value="1"/>
</dbReference>
<dbReference type="AlphaFoldDB" id="A0A0J8RNN5"/>
<dbReference type="PANTHER" id="PTHR46430">
    <property type="entry name" value="PROTEIN SKT5-RELATED"/>
    <property type="match status" value="1"/>
</dbReference>
<dbReference type="InterPro" id="IPR051726">
    <property type="entry name" value="Chitin_Synth_Reg"/>
</dbReference>
<dbReference type="Proteomes" id="UP000054563">
    <property type="component" value="Unassembled WGS sequence"/>
</dbReference>
<reference evidence="4" key="1">
    <citation type="journal article" date="2010" name="Genome Res.">
        <title>Population genomic sequencing of Coccidioides fungi reveals recent hybridization and transposon control.</title>
        <authorList>
            <person name="Neafsey D.E."/>
            <person name="Barker B.M."/>
            <person name="Sharpton T.J."/>
            <person name="Stajich J.E."/>
            <person name="Park D.J."/>
            <person name="Whiston E."/>
            <person name="Hung C.-Y."/>
            <person name="McMahan C."/>
            <person name="White J."/>
            <person name="Sykes S."/>
            <person name="Heiman D."/>
            <person name="Young S."/>
            <person name="Zeng Q."/>
            <person name="Abouelleil A."/>
            <person name="Aftuck L."/>
            <person name="Bessette D."/>
            <person name="Brown A."/>
            <person name="FitzGerald M."/>
            <person name="Lui A."/>
            <person name="Macdonald J.P."/>
            <person name="Priest M."/>
            <person name="Orbach M.J."/>
            <person name="Galgiani J.N."/>
            <person name="Kirkland T.N."/>
            <person name="Cole G.T."/>
            <person name="Birren B.W."/>
            <person name="Henn M.R."/>
            <person name="Taylor J.W."/>
            <person name="Rounsley S.D."/>
        </authorList>
    </citation>
    <scope>NUCLEOTIDE SEQUENCE [LARGE SCALE GENOMIC DNA]</scope>
    <source>
        <strain evidence="4">H538.4</strain>
    </source>
</reference>
<dbReference type="SMART" id="SM00671">
    <property type="entry name" value="SEL1"/>
    <property type="match status" value="3"/>
</dbReference>
<evidence type="ECO:0000313" key="4">
    <source>
        <dbReference type="Proteomes" id="UP000054563"/>
    </source>
</evidence>
<feature type="region of interest" description="Disordered" evidence="2">
    <location>
        <begin position="145"/>
        <end position="182"/>
    </location>
</feature>
<organism evidence="3 4">
    <name type="scientific">Coccidioides immitis H538.4</name>
    <dbReference type="NCBI Taxonomy" id="396776"/>
    <lineage>
        <taxon>Eukaryota</taxon>
        <taxon>Fungi</taxon>
        <taxon>Dikarya</taxon>
        <taxon>Ascomycota</taxon>
        <taxon>Pezizomycotina</taxon>
        <taxon>Eurotiomycetes</taxon>
        <taxon>Eurotiomycetidae</taxon>
        <taxon>Onygenales</taxon>
        <taxon>Onygenaceae</taxon>
        <taxon>Coccidioides</taxon>
    </lineage>
</organism>
<sequence>MSFQDESYAAQLLTKSAELGHAESNYRLGDAYEHGKLSCPRDPALSVHFYTGAAQLGHPMAMMALCAWFMVGAEPMLEKDEYEAYEWAKKAAECGLAKAEYAVGYFTEMGIGCRRDPLEANVWYVRAADHGDERAKHRIAAIRAAASGADPKSAARRTHGKIGKPDPATQNDKGKGKKFGLF</sequence>
<dbReference type="STRING" id="396776.A0A0J8RNN5"/>
<name>A0A0J8RNN5_COCIT</name>
<dbReference type="InterPro" id="IPR006597">
    <property type="entry name" value="Sel1-like"/>
</dbReference>
<accession>A0A0J8RNN5</accession>
<gene>
    <name evidence="3" type="ORF">CIHG_04489</name>
</gene>